<dbReference type="EMBL" id="UGLB01000003">
    <property type="protein sequence ID" value="STT50409.1"/>
    <property type="molecule type" value="Genomic_DNA"/>
</dbReference>
<protein>
    <submittedName>
        <fullName evidence="2">Zn-finger protein</fullName>
    </submittedName>
</protein>
<name>A0A377W7D9_KLEPN</name>
<evidence type="ECO:0000259" key="1">
    <source>
        <dbReference type="Pfam" id="PF12674"/>
    </source>
</evidence>
<dbReference type="AlphaFoldDB" id="A0A377W7D9"/>
<evidence type="ECO:0000313" key="2">
    <source>
        <dbReference type="EMBL" id="STT50409.1"/>
    </source>
</evidence>
<evidence type="ECO:0000313" key="3">
    <source>
        <dbReference type="Proteomes" id="UP000255099"/>
    </source>
</evidence>
<gene>
    <name evidence="2" type="ORF">NCTC9637_05396</name>
</gene>
<reference evidence="2 3" key="1">
    <citation type="submission" date="2018-06" db="EMBL/GenBank/DDBJ databases">
        <authorList>
            <consortium name="Pathogen Informatics"/>
            <person name="Doyle S."/>
        </authorList>
    </citation>
    <scope>NUCLEOTIDE SEQUENCE [LARGE SCALE GENOMIC DNA]</scope>
    <source>
        <strain evidence="2 3">NCTC9637</strain>
    </source>
</reference>
<dbReference type="Proteomes" id="UP000255099">
    <property type="component" value="Unassembled WGS sequence"/>
</dbReference>
<dbReference type="Pfam" id="PF12674">
    <property type="entry name" value="Zn_ribbon_2"/>
    <property type="match status" value="1"/>
</dbReference>
<dbReference type="InterPro" id="IPR025868">
    <property type="entry name" value="Zn_ribbon_dom_put"/>
</dbReference>
<organism evidence="2 3">
    <name type="scientific">Klebsiella pneumoniae</name>
    <dbReference type="NCBI Taxonomy" id="573"/>
    <lineage>
        <taxon>Bacteria</taxon>
        <taxon>Pseudomonadati</taxon>
        <taxon>Pseudomonadota</taxon>
        <taxon>Gammaproteobacteria</taxon>
        <taxon>Enterobacterales</taxon>
        <taxon>Enterobacteriaceae</taxon>
        <taxon>Klebsiella/Raoultella group</taxon>
        <taxon>Klebsiella</taxon>
        <taxon>Klebsiella pneumoniae complex</taxon>
    </lineage>
</organism>
<sequence length="105" mass="11049">MTQHERFCQACGMPMSAPDAQGASDKYCAYCSDSDGNLKSWEEAVSGLAAFLDAWQKVGRSGITETGKTLPDGDACLGAQSGRVICPGGRRKSSRGQTAMPTTLL</sequence>
<proteinExistence type="predicted"/>
<feature type="domain" description="Putative zinc ribbon" evidence="1">
    <location>
        <begin position="7"/>
        <end position="51"/>
    </location>
</feature>
<accession>A0A377W7D9</accession>